<reference evidence="2" key="1">
    <citation type="journal article" date="2004" name="Nature">
        <title>Genome duplication in the teleost fish Tetraodon nigroviridis reveals the early vertebrate proto-karyotype.</title>
        <authorList>
            <person name="Jaillon O."/>
            <person name="Aury J.-M."/>
            <person name="Brunet F."/>
            <person name="Petit J.-L."/>
            <person name="Stange-Thomann N."/>
            <person name="Mauceli E."/>
            <person name="Bouneau L."/>
            <person name="Fischer C."/>
            <person name="Ozouf-Costaz C."/>
            <person name="Bernot A."/>
            <person name="Nicaud S."/>
            <person name="Jaffe D."/>
            <person name="Fisher S."/>
            <person name="Lutfalla G."/>
            <person name="Dossat C."/>
            <person name="Segurens B."/>
            <person name="Dasilva C."/>
            <person name="Salanoubat M."/>
            <person name="Levy M."/>
            <person name="Boudet N."/>
            <person name="Castellano S."/>
            <person name="Anthouard V."/>
            <person name="Jubin C."/>
            <person name="Castelli V."/>
            <person name="Katinka M."/>
            <person name="Vacherie B."/>
            <person name="Biemont C."/>
            <person name="Skalli Z."/>
            <person name="Cattolico L."/>
            <person name="Poulain J."/>
            <person name="De Berardinis V."/>
            <person name="Cruaud C."/>
            <person name="Duprat S."/>
            <person name="Brottier P."/>
            <person name="Coutanceau J.-P."/>
            <person name="Gouzy J."/>
            <person name="Parra G."/>
            <person name="Lardier G."/>
            <person name="Chapple C."/>
            <person name="McKernan K.J."/>
            <person name="McEwan P."/>
            <person name="Bosak S."/>
            <person name="Kellis M."/>
            <person name="Volff J.-N."/>
            <person name="Guigo R."/>
            <person name="Zody M.C."/>
            <person name="Mesirov J."/>
            <person name="Lindblad-Toh K."/>
            <person name="Birren B."/>
            <person name="Nusbaum C."/>
            <person name="Kahn D."/>
            <person name="Robinson-Rechavi M."/>
            <person name="Laudet V."/>
            <person name="Schachter V."/>
            <person name="Quetier F."/>
            <person name="Saurin W."/>
            <person name="Scarpelli C."/>
            <person name="Wincker P."/>
            <person name="Lander E.S."/>
            <person name="Weissenbach J."/>
            <person name="Roest Crollius H."/>
        </authorList>
    </citation>
    <scope>NUCLEOTIDE SEQUENCE [LARGE SCALE GENOMIC DNA]</scope>
</reference>
<protein>
    <submittedName>
        <fullName evidence="2">(spotted green pufferfish) hypothetical protein</fullName>
    </submittedName>
</protein>
<name>Q4T2J2_TETNG</name>
<dbReference type="OrthoDB" id="9891865at2759"/>
<proteinExistence type="predicted"/>
<reference evidence="2" key="2">
    <citation type="submission" date="2004-02" db="EMBL/GenBank/DDBJ databases">
        <authorList>
            <consortium name="Genoscope"/>
            <consortium name="Whitehead Institute Centre for Genome Research"/>
        </authorList>
    </citation>
    <scope>NUCLEOTIDE SEQUENCE</scope>
</reference>
<dbReference type="AlphaFoldDB" id="Q4T2J2"/>
<dbReference type="GO" id="GO:0010506">
    <property type="term" value="P:regulation of autophagy"/>
    <property type="evidence" value="ECO:0007669"/>
    <property type="project" value="TreeGrafter"/>
</dbReference>
<organism evidence="2">
    <name type="scientific">Tetraodon nigroviridis</name>
    <name type="common">Spotted green pufferfish</name>
    <name type="synonym">Chelonodon nigroviridis</name>
    <dbReference type="NCBI Taxonomy" id="99883"/>
    <lineage>
        <taxon>Eukaryota</taxon>
        <taxon>Metazoa</taxon>
        <taxon>Chordata</taxon>
        <taxon>Craniata</taxon>
        <taxon>Vertebrata</taxon>
        <taxon>Euteleostomi</taxon>
        <taxon>Actinopterygii</taxon>
        <taxon>Neopterygii</taxon>
        <taxon>Teleostei</taxon>
        <taxon>Neoteleostei</taxon>
        <taxon>Acanthomorphata</taxon>
        <taxon>Eupercaria</taxon>
        <taxon>Tetraodontiformes</taxon>
        <taxon>Tetradontoidea</taxon>
        <taxon>Tetraodontidae</taxon>
        <taxon>Tetraodon</taxon>
    </lineage>
</organism>
<dbReference type="EMBL" id="CAAE01010257">
    <property type="protein sequence ID" value="CAF92890.1"/>
    <property type="molecule type" value="Genomic_DNA"/>
</dbReference>
<gene>
    <name evidence="2" type="ORF">GSTENG00008313001</name>
</gene>
<feature type="region of interest" description="Disordered" evidence="1">
    <location>
        <begin position="145"/>
        <end position="201"/>
    </location>
</feature>
<dbReference type="PANTHER" id="PTHR15426">
    <property type="entry name" value="PROTEIN DEPP1"/>
    <property type="match status" value="1"/>
</dbReference>
<sequence length="250" mass="25997">MRPRSQLLCKRRLPLPTITEGTREAVRGLNEANALHAAGQAGAVTSEDYLLSICHLAHPTFPSRELSPASRHSPQASAASPGLRPTRPGSPTGGFERGIRRGEDGEPGGGLVFGSSDPLEYIYGHQDAHSGAAVVEGRFANAGGSCGRAAPAPGPTASPVRPVPTSHASARTASPAPWPRPGRRAGGGEGTGGAQSRQTVPHLPVDLRVQVCVERGACRGLHAARHRGGVKDRWTEGLSQRSGSLLTHAR</sequence>
<evidence type="ECO:0000256" key="1">
    <source>
        <dbReference type="SAM" id="MobiDB-lite"/>
    </source>
</evidence>
<accession>Q4T2J2</accession>
<evidence type="ECO:0000313" key="2">
    <source>
        <dbReference type="EMBL" id="CAF92890.1"/>
    </source>
</evidence>
<comment type="caution">
    <text evidence="2">The sequence shown here is derived from an EMBL/GenBank/DDBJ whole genome shotgun (WGS) entry which is preliminary data.</text>
</comment>
<feature type="region of interest" description="Disordered" evidence="1">
    <location>
        <begin position="63"/>
        <end position="113"/>
    </location>
</feature>
<feature type="compositionally biased region" description="Gly residues" evidence="1">
    <location>
        <begin position="184"/>
        <end position="193"/>
    </location>
</feature>
<dbReference type="InterPro" id="IPR020133">
    <property type="entry name" value="DEPP"/>
</dbReference>
<dbReference type="GO" id="GO:0005739">
    <property type="term" value="C:mitochondrion"/>
    <property type="evidence" value="ECO:0007669"/>
    <property type="project" value="TreeGrafter"/>
</dbReference>
<dbReference type="PANTHER" id="PTHR15426:SF6">
    <property type="entry name" value="PROTEIN DEPP1"/>
    <property type="match status" value="1"/>
</dbReference>
<dbReference type="KEGG" id="tng:GSTEN00008313G001"/>